<evidence type="ECO:0000256" key="1">
    <source>
        <dbReference type="ARBA" id="ARBA00022729"/>
    </source>
</evidence>
<keyword evidence="1 2" id="KW-0732">Signal</keyword>
<sequence>MKLKSCFLFTVLMMSLLSCNDDDASQEPFGLKQAFMGSTAISIDGSETTEGLPVDKPITLIFTGALDETSLLSAISLTSDSKDVAFEATLSAQNTVLIHPATLLESSTVYTLSISEQLKGAGGGSATAVSFSFKTKPEDLKLLSVVIDGNTIGQKSLITNVKVNPIFTFSFSGPVDMESFEEALQISGAVAPVITSEDGKMVSVTSSNTLEYLKKYNLKLLETLKGTDNEPFSGYELTFYTQLDSTYKFPEITDEELLTKVQEQTFKYFWDFAHPTSGLARERNTSGDVVTIGGSGFGVMTILVGIERGFITRQQGMDRLETIVDFLSTADRFHGVWPHWVNGNTGEVIPFSQKDDGADLVETAFMIQGLLTVREYLNDADTQEAAIKSAITQLWEAVEWDWFTREGEEVLYWHWSPNYDWDMNHQISGWNESLIVYVLAASSPTHAIDAEVYHKGWAGNGEMENGNEYYGIELPVGSAYGGPLFFAHYSFLGLDPRHLEDQYANYWIQNVNHTSINRMHCIANPKDYVGYSNASWGLTASDNHEGYSAHSPDNDLGVITPTAAISSMPYTPEYSMEAIKHFYYLLGDKLWGTYGFYDAFNFTQEWTASSYLAIDQGPIVIMIENYRTALLWDLFMANNEIKNGLDKLSFTSY</sequence>
<accession>A0ABW9RSY2</accession>
<evidence type="ECO:0000313" key="5">
    <source>
        <dbReference type="EMBL" id="MTI26115.1"/>
    </source>
</evidence>
<dbReference type="Gene3D" id="1.50.10.140">
    <property type="match status" value="1"/>
</dbReference>
<feature type="domain" description="SbsA Ig-like" evidence="4">
    <location>
        <begin position="43"/>
        <end position="135"/>
    </location>
</feature>
<evidence type="ECO:0000259" key="4">
    <source>
        <dbReference type="Pfam" id="PF13205"/>
    </source>
</evidence>
<dbReference type="InterPro" id="IPR032812">
    <property type="entry name" value="SbsA_Ig"/>
</dbReference>
<dbReference type="EMBL" id="SMLW01000564">
    <property type="protein sequence ID" value="MTI26115.1"/>
    <property type="molecule type" value="Genomic_DNA"/>
</dbReference>
<dbReference type="InterPro" id="IPR019282">
    <property type="entry name" value="Glycoamylase-like_cons_dom"/>
</dbReference>
<dbReference type="Proteomes" id="UP000798808">
    <property type="component" value="Unassembled WGS sequence"/>
</dbReference>
<feature type="domain" description="Glycoamylase-like" evidence="3">
    <location>
        <begin position="424"/>
        <end position="638"/>
    </location>
</feature>
<keyword evidence="6" id="KW-1185">Reference proteome</keyword>
<gene>
    <name evidence="5" type="ORF">E1163_14250</name>
</gene>
<dbReference type="Pfam" id="PF13205">
    <property type="entry name" value="Big_5"/>
    <property type="match status" value="2"/>
</dbReference>
<feature type="signal peptide" evidence="2">
    <location>
        <begin position="1"/>
        <end position="20"/>
    </location>
</feature>
<feature type="domain" description="SbsA Ig-like" evidence="4">
    <location>
        <begin position="159"/>
        <end position="241"/>
    </location>
</feature>
<dbReference type="Pfam" id="PF10091">
    <property type="entry name" value="Glycoamylase"/>
    <property type="match status" value="1"/>
</dbReference>
<dbReference type="PROSITE" id="PS51257">
    <property type="entry name" value="PROKAR_LIPOPROTEIN"/>
    <property type="match status" value="1"/>
</dbReference>
<feature type="chain" id="PRO_5045106198" description="Beta-glucosidase" evidence="2">
    <location>
        <begin position="21"/>
        <end position="653"/>
    </location>
</feature>
<evidence type="ECO:0000256" key="2">
    <source>
        <dbReference type="SAM" id="SignalP"/>
    </source>
</evidence>
<name>A0ABW9RSY2_9BACT</name>
<comment type="caution">
    <text evidence="5">The sequence shown here is derived from an EMBL/GenBank/DDBJ whole genome shotgun (WGS) entry which is preliminary data.</text>
</comment>
<evidence type="ECO:0000259" key="3">
    <source>
        <dbReference type="Pfam" id="PF10091"/>
    </source>
</evidence>
<reference evidence="5 6" key="1">
    <citation type="submission" date="2019-02" db="EMBL/GenBank/DDBJ databases">
        <authorList>
            <person name="Goldberg S.R."/>
            <person name="Haltli B.A."/>
            <person name="Correa H."/>
            <person name="Russell K.G."/>
        </authorList>
    </citation>
    <scope>NUCLEOTIDE SEQUENCE [LARGE SCALE GENOMIC DNA]</scope>
    <source>
        <strain evidence="5 6">JCM 16186</strain>
    </source>
</reference>
<evidence type="ECO:0008006" key="7">
    <source>
        <dbReference type="Google" id="ProtNLM"/>
    </source>
</evidence>
<protein>
    <recommendedName>
        <fullName evidence="7">Beta-glucosidase</fullName>
    </recommendedName>
</protein>
<organism evidence="5 6">
    <name type="scientific">Fulvivirga kasyanovii</name>
    <dbReference type="NCBI Taxonomy" id="396812"/>
    <lineage>
        <taxon>Bacteria</taxon>
        <taxon>Pseudomonadati</taxon>
        <taxon>Bacteroidota</taxon>
        <taxon>Cytophagia</taxon>
        <taxon>Cytophagales</taxon>
        <taxon>Fulvivirgaceae</taxon>
        <taxon>Fulvivirga</taxon>
    </lineage>
</organism>
<proteinExistence type="predicted"/>
<evidence type="ECO:0000313" key="6">
    <source>
        <dbReference type="Proteomes" id="UP000798808"/>
    </source>
</evidence>